<name>A0ABU0EC38_9CELL</name>
<evidence type="ECO:0000313" key="1">
    <source>
        <dbReference type="EMBL" id="MDQ0372814.1"/>
    </source>
</evidence>
<dbReference type="RefSeq" id="WP_307490494.1">
    <property type="nucleotide sequence ID" value="NZ_JAUSVB010000001.1"/>
</dbReference>
<accession>A0ABU0EC38</accession>
<proteinExistence type="predicted"/>
<evidence type="ECO:0000313" key="2">
    <source>
        <dbReference type="Proteomes" id="UP001239626"/>
    </source>
</evidence>
<keyword evidence="2" id="KW-1185">Reference proteome</keyword>
<organism evidence="1 2">
    <name type="scientific">Cellulomonas humilata</name>
    <dbReference type="NCBI Taxonomy" id="144055"/>
    <lineage>
        <taxon>Bacteria</taxon>
        <taxon>Bacillati</taxon>
        <taxon>Actinomycetota</taxon>
        <taxon>Actinomycetes</taxon>
        <taxon>Micrococcales</taxon>
        <taxon>Cellulomonadaceae</taxon>
        <taxon>Cellulomonas</taxon>
    </lineage>
</organism>
<dbReference type="EMBL" id="JAUSVB010000001">
    <property type="protein sequence ID" value="MDQ0372814.1"/>
    <property type="molecule type" value="Genomic_DNA"/>
</dbReference>
<protein>
    <submittedName>
        <fullName evidence="1">Uncharacterized protein</fullName>
    </submittedName>
</protein>
<dbReference type="Proteomes" id="UP001239626">
    <property type="component" value="Unassembled WGS sequence"/>
</dbReference>
<sequence length="141" mass="14863">MRMFTRRGRVTADVGDGFVAGEAAALQIGLAAALTGVERGSSAPVRVDLTFETEGGEHVVLVCRNHTVGFVPPSHEASVRAQFATAGRARLVTTGQVYRDGDGRRLWVGPPRAGGFPQPEPGADTLAAPQRRIFGLALPDD</sequence>
<gene>
    <name evidence="1" type="ORF">J2X26_001111</name>
</gene>
<reference evidence="1 2" key="1">
    <citation type="submission" date="2023-07" db="EMBL/GenBank/DDBJ databases">
        <title>Sorghum-associated microbial communities from plants grown in Nebraska, USA.</title>
        <authorList>
            <person name="Schachtman D."/>
        </authorList>
    </citation>
    <scope>NUCLEOTIDE SEQUENCE [LARGE SCALE GENOMIC DNA]</scope>
    <source>
        <strain evidence="1 2">BE332</strain>
    </source>
</reference>
<comment type="caution">
    <text evidence="1">The sequence shown here is derived from an EMBL/GenBank/DDBJ whole genome shotgun (WGS) entry which is preliminary data.</text>
</comment>